<protein>
    <submittedName>
        <fullName evidence="2">Amidohydrolase</fullName>
        <ecNumber evidence="2">3.5.-.-</ecNumber>
    </submittedName>
</protein>
<keyword evidence="3" id="KW-1185">Reference proteome</keyword>
<dbReference type="SUPFAM" id="SSF51338">
    <property type="entry name" value="Composite domain of metallo-dependent hydrolases"/>
    <property type="match status" value="1"/>
</dbReference>
<dbReference type="Gene3D" id="3.20.20.140">
    <property type="entry name" value="Metal-dependent hydrolases"/>
    <property type="match status" value="1"/>
</dbReference>
<proteinExistence type="predicted"/>
<keyword evidence="2" id="KW-0378">Hydrolase</keyword>
<organism evidence="2 3">
    <name type="scientific">Polaromonas aquatica</name>
    <dbReference type="NCBI Taxonomy" id="332657"/>
    <lineage>
        <taxon>Bacteria</taxon>
        <taxon>Pseudomonadati</taxon>
        <taxon>Pseudomonadota</taxon>
        <taxon>Betaproteobacteria</taxon>
        <taxon>Burkholderiales</taxon>
        <taxon>Comamonadaceae</taxon>
        <taxon>Polaromonas</taxon>
    </lineage>
</organism>
<name>A0ABW1TRF7_9BURK</name>
<evidence type="ECO:0000313" key="2">
    <source>
        <dbReference type="EMBL" id="MFC6280186.1"/>
    </source>
</evidence>
<dbReference type="InterPro" id="IPR032466">
    <property type="entry name" value="Metal_Hydrolase"/>
</dbReference>
<dbReference type="Gene3D" id="3.10.310.70">
    <property type="match status" value="1"/>
</dbReference>
<reference evidence="3" key="1">
    <citation type="journal article" date="2019" name="Int. J. Syst. Evol. Microbiol.">
        <title>The Global Catalogue of Microorganisms (GCM) 10K type strain sequencing project: providing services to taxonomists for standard genome sequencing and annotation.</title>
        <authorList>
            <consortium name="The Broad Institute Genomics Platform"/>
            <consortium name="The Broad Institute Genome Sequencing Center for Infectious Disease"/>
            <person name="Wu L."/>
            <person name="Ma J."/>
        </authorList>
    </citation>
    <scope>NUCLEOTIDE SEQUENCE [LARGE SCALE GENOMIC DNA]</scope>
    <source>
        <strain evidence="3">CCUG 39402</strain>
    </source>
</reference>
<dbReference type="InterPro" id="IPR013108">
    <property type="entry name" value="Amidohydro_3"/>
</dbReference>
<dbReference type="Gene3D" id="2.30.40.10">
    <property type="entry name" value="Urease, subunit C, domain 1"/>
    <property type="match status" value="1"/>
</dbReference>
<evidence type="ECO:0000259" key="1">
    <source>
        <dbReference type="Pfam" id="PF07969"/>
    </source>
</evidence>
<dbReference type="EC" id="3.5.-.-" evidence="2"/>
<sequence length="567" mass="60905">MPGSTSGVAPTLILHGGRIHTGDATAGTVQAVAIRGHEVLEVGTDAQVLRNAGPGTQRVDLAGRTAIPGMTDGHAHLDREGLRHQLPSLAKASSVEDVLDVIADEVRRHPPGSWIVTQPLGQPPEYHPGPGGLAGGRIPNRHDLDRVSPQHPVYIRPIWGYWRNATPLVSVANSLALARAGIGPHTRSPSPDVVIEADAQGAPTGVFYEHTLVPLVEHTLMRAAPGFTAAQREAGLRHAMGQYNRVGTTAVFEGHGVASEVVQAYKAVHAAGDCSVRAVLTFSPNWQLRGQGDAAQLLSDWGAWLGGRGMGDAWLRMQGLYAELDAEPGNNRLRAANHPCTGWAGFQAGCALPQDALEVLVVEAARAGIRLAGIWPNLLPLFERANRAHPIAPLRWVWGHQSVLTREQITRIKDLGLVITTHTNRHIYKDGDRLMQRQPPGGDEIVPLRRLREEGIEVAFGSDNLPPSLFGPIWHATARQSRSGQAVGPDQAITREQALHIATRGGAYLCFDEHQRGTLAPGMLADVAVLNADPLSCQDEVLPHIHADMTVVHGRVIDLPDLPSRSP</sequence>
<comment type="caution">
    <text evidence="2">The sequence shown here is derived from an EMBL/GenBank/DDBJ whole genome shotgun (WGS) entry which is preliminary data.</text>
</comment>
<dbReference type="Proteomes" id="UP001596270">
    <property type="component" value="Unassembled WGS sequence"/>
</dbReference>
<dbReference type="PANTHER" id="PTHR22642:SF2">
    <property type="entry name" value="PROTEIN LONG AFTER FAR-RED 3"/>
    <property type="match status" value="1"/>
</dbReference>
<evidence type="ECO:0000313" key="3">
    <source>
        <dbReference type="Proteomes" id="UP001596270"/>
    </source>
</evidence>
<gene>
    <name evidence="2" type="ORF">ACFQND_02945</name>
</gene>
<dbReference type="EMBL" id="JBHSRS010000005">
    <property type="protein sequence ID" value="MFC6280186.1"/>
    <property type="molecule type" value="Genomic_DNA"/>
</dbReference>
<dbReference type="SUPFAM" id="SSF51556">
    <property type="entry name" value="Metallo-dependent hydrolases"/>
    <property type="match status" value="1"/>
</dbReference>
<dbReference type="PANTHER" id="PTHR22642">
    <property type="entry name" value="IMIDAZOLONEPROPIONASE"/>
    <property type="match status" value="1"/>
</dbReference>
<accession>A0ABW1TRF7</accession>
<dbReference type="InterPro" id="IPR011059">
    <property type="entry name" value="Metal-dep_hydrolase_composite"/>
</dbReference>
<feature type="domain" description="Amidohydrolase 3" evidence="1">
    <location>
        <begin position="59"/>
        <end position="557"/>
    </location>
</feature>
<dbReference type="GO" id="GO:0016787">
    <property type="term" value="F:hydrolase activity"/>
    <property type="evidence" value="ECO:0007669"/>
    <property type="project" value="UniProtKB-KW"/>
</dbReference>
<dbReference type="Pfam" id="PF07969">
    <property type="entry name" value="Amidohydro_3"/>
    <property type="match status" value="1"/>
</dbReference>